<evidence type="ECO:0000256" key="8">
    <source>
        <dbReference type="ARBA" id="ARBA00066964"/>
    </source>
</evidence>
<comment type="subcellular location">
    <subcellularLocation>
        <location evidence="1">Membrane</location>
    </subcellularLocation>
</comment>
<dbReference type="EMBL" id="FOTY01000006">
    <property type="protein sequence ID" value="SFL83916.1"/>
    <property type="molecule type" value="Genomic_DNA"/>
</dbReference>
<keyword evidence="3" id="KW-0328">Glycosyltransferase</keyword>
<keyword evidence="13" id="KW-1185">Reference proteome</keyword>
<dbReference type="SUPFAM" id="SSF53448">
    <property type="entry name" value="Nucleotide-diphospho-sugar transferases"/>
    <property type="match status" value="1"/>
</dbReference>
<dbReference type="FunFam" id="3.90.550.10:FF:000164">
    <property type="entry name" value="Beta-(1-3)-glucosyl transferase"/>
    <property type="match status" value="1"/>
</dbReference>
<accession>A0A1I4KZ80</accession>
<keyword evidence="4 12" id="KW-0808">Transferase</keyword>
<comment type="catalytic activity">
    <reaction evidence="7">
        <text>a 1,2-diacyl-sn-glycerol + UDP-alpha-D-glucose = a 1,2-diacyl-3-O-(beta-D-glucopyranosyl)-sn-glycerol + UDP + H(+)</text>
        <dbReference type="Rhea" id="RHEA:17285"/>
        <dbReference type="ChEBI" id="CHEBI:15378"/>
        <dbReference type="ChEBI" id="CHEBI:17815"/>
        <dbReference type="ChEBI" id="CHEBI:58223"/>
        <dbReference type="ChEBI" id="CHEBI:58885"/>
        <dbReference type="ChEBI" id="CHEBI:75799"/>
        <dbReference type="EC" id="2.4.1.336"/>
    </reaction>
</comment>
<feature type="transmembrane region" description="Helical" evidence="11">
    <location>
        <begin position="303"/>
        <end position="324"/>
    </location>
</feature>
<dbReference type="InterPro" id="IPR029044">
    <property type="entry name" value="Nucleotide-diphossugar_trans"/>
</dbReference>
<dbReference type="OrthoDB" id="9766299at2"/>
<feature type="transmembrane region" description="Helical" evidence="11">
    <location>
        <begin position="371"/>
        <end position="394"/>
    </location>
</feature>
<dbReference type="PANTHER" id="PTHR43630">
    <property type="entry name" value="POLY-BETA-1,6-N-ACETYL-D-GLUCOSAMINE SYNTHASE"/>
    <property type="match status" value="1"/>
</dbReference>
<keyword evidence="11" id="KW-0812">Transmembrane</keyword>
<evidence type="ECO:0000256" key="11">
    <source>
        <dbReference type="SAM" id="Phobius"/>
    </source>
</evidence>
<evidence type="ECO:0000313" key="13">
    <source>
        <dbReference type="Proteomes" id="UP000199668"/>
    </source>
</evidence>
<evidence type="ECO:0000256" key="6">
    <source>
        <dbReference type="ARBA" id="ARBA00023136"/>
    </source>
</evidence>
<dbReference type="CDD" id="cd06423">
    <property type="entry name" value="CESA_like"/>
    <property type="match status" value="1"/>
</dbReference>
<evidence type="ECO:0000256" key="2">
    <source>
        <dbReference type="ARBA" id="ARBA00006739"/>
    </source>
</evidence>
<evidence type="ECO:0000256" key="3">
    <source>
        <dbReference type="ARBA" id="ARBA00022676"/>
    </source>
</evidence>
<reference evidence="12 13" key="1">
    <citation type="submission" date="2016-10" db="EMBL/GenBank/DDBJ databases">
        <authorList>
            <person name="de Groot N.N."/>
        </authorList>
    </citation>
    <scope>NUCLEOTIDE SEQUENCE [LARGE SCALE GENOMIC DNA]</scope>
    <source>
        <strain evidence="12 13">CGMCC 1.6134</strain>
    </source>
</reference>
<protein>
    <recommendedName>
        <fullName evidence="9">Beta-monoglucosyldiacylglycerol synthase</fullName>
        <ecNumber evidence="8">2.4.1.336</ecNumber>
    </recommendedName>
    <alternativeName>
        <fullName evidence="10">UDP-glucose:1,2-diacylglycerol 3-beta-D-glucosyltransferase</fullName>
    </alternativeName>
</protein>
<dbReference type="PANTHER" id="PTHR43630:SF1">
    <property type="entry name" value="POLY-BETA-1,6-N-ACETYL-D-GLUCOSAMINE SYNTHASE"/>
    <property type="match status" value="1"/>
</dbReference>
<dbReference type="EC" id="2.4.1.336" evidence="8"/>
<keyword evidence="6 11" id="KW-0472">Membrane</keyword>
<dbReference type="Proteomes" id="UP000199668">
    <property type="component" value="Unassembled WGS sequence"/>
</dbReference>
<evidence type="ECO:0000256" key="7">
    <source>
        <dbReference type="ARBA" id="ARBA00053004"/>
    </source>
</evidence>
<evidence type="ECO:0000256" key="5">
    <source>
        <dbReference type="ARBA" id="ARBA00022842"/>
    </source>
</evidence>
<evidence type="ECO:0000256" key="9">
    <source>
        <dbReference type="ARBA" id="ARBA00068721"/>
    </source>
</evidence>
<dbReference type="RefSeq" id="WP_090926328.1">
    <property type="nucleotide sequence ID" value="NZ_FOTY01000006.1"/>
</dbReference>
<dbReference type="AlphaFoldDB" id="A0A1I4KZ80"/>
<evidence type="ECO:0000313" key="12">
    <source>
        <dbReference type="EMBL" id="SFL83916.1"/>
    </source>
</evidence>
<comment type="similarity">
    <text evidence="2">Belongs to the glycosyltransferase 2 family.</text>
</comment>
<gene>
    <name evidence="12" type="ORF">SAMN04488054_10665</name>
</gene>
<dbReference type="Gene3D" id="3.90.550.10">
    <property type="entry name" value="Spore Coat Polysaccharide Biosynthesis Protein SpsA, Chain A"/>
    <property type="match status" value="1"/>
</dbReference>
<feature type="transmembrane region" description="Helical" evidence="11">
    <location>
        <begin position="336"/>
        <end position="359"/>
    </location>
</feature>
<sequence length="431" mass="49629">MADFLLYMSLFIIWFMLFYHMFLMQGGYLHHRRHRELKAAWEKDPGELPSFSILIPAHNEDMVIADTLKAMAALQYPKDRLEVIVVNDNSSDATGEIVEGFAARYSFIHAVHTRPPEGGKGKSGALNQGLKRASGDVIAVYDADNTPEPDAVWYLALGLNKDPDAGAVVGKFRVQNGGRNLLTRLINMETLTFQWLAQAGRWFWFRMATIPGTNFAIRREILDELGGWDEKALSEDTELSFRVYNLGWHIRFFPAAVTWEQEPETLNVWWKQRMRWARGNEYVIGKYLLGLHRLKHRKITLDLFYFLFTYLLFFTGILLSHAIFVTNLFVDLDLTIGMVSYVLLVTGFLLFLVEVLLALSLERGQLTLKNAGTAVLMYFTYSQLWLALVVHATFLEAKRMLTKQEVTWYKTQRFQTSGRETVKKEKRAKSS</sequence>
<dbReference type="GO" id="GO:0016757">
    <property type="term" value="F:glycosyltransferase activity"/>
    <property type="evidence" value="ECO:0007669"/>
    <property type="project" value="UniProtKB-KW"/>
</dbReference>
<keyword evidence="5" id="KW-0460">Magnesium</keyword>
<dbReference type="Pfam" id="PF13641">
    <property type="entry name" value="Glyco_tranf_2_3"/>
    <property type="match status" value="1"/>
</dbReference>
<evidence type="ECO:0000256" key="10">
    <source>
        <dbReference type="ARBA" id="ARBA00078564"/>
    </source>
</evidence>
<organism evidence="12 13">
    <name type="scientific">Salibacterium qingdaonense</name>
    <dbReference type="NCBI Taxonomy" id="266892"/>
    <lineage>
        <taxon>Bacteria</taxon>
        <taxon>Bacillati</taxon>
        <taxon>Bacillota</taxon>
        <taxon>Bacilli</taxon>
        <taxon>Bacillales</taxon>
        <taxon>Bacillaceae</taxon>
    </lineage>
</organism>
<dbReference type="GO" id="GO:0016020">
    <property type="term" value="C:membrane"/>
    <property type="evidence" value="ECO:0007669"/>
    <property type="project" value="UniProtKB-SubCell"/>
</dbReference>
<feature type="transmembrane region" description="Helical" evidence="11">
    <location>
        <begin position="6"/>
        <end position="29"/>
    </location>
</feature>
<proteinExistence type="inferred from homology"/>
<keyword evidence="11" id="KW-1133">Transmembrane helix</keyword>
<evidence type="ECO:0000256" key="1">
    <source>
        <dbReference type="ARBA" id="ARBA00004370"/>
    </source>
</evidence>
<dbReference type="STRING" id="266892.SAMN04488054_10665"/>
<name>A0A1I4KZ80_9BACI</name>
<evidence type="ECO:0000256" key="4">
    <source>
        <dbReference type="ARBA" id="ARBA00022679"/>
    </source>
</evidence>